<comment type="caution">
    <text evidence="9">The sequence shown here is derived from an EMBL/GenBank/DDBJ whole genome shotgun (WGS) entry which is preliminary data.</text>
</comment>
<dbReference type="Pfam" id="PF08542">
    <property type="entry name" value="Rep_fac_C"/>
    <property type="match status" value="1"/>
</dbReference>
<evidence type="ECO:0000256" key="6">
    <source>
        <dbReference type="ARBA" id="ARBA00031749"/>
    </source>
</evidence>
<dbReference type="EMBL" id="DTCM01000043">
    <property type="protein sequence ID" value="HGL40723.1"/>
    <property type="molecule type" value="Genomic_DNA"/>
</dbReference>
<feature type="domain" description="AAA+ ATPase" evidence="7">
    <location>
        <begin position="50"/>
        <end position="177"/>
    </location>
</feature>
<proteinExistence type="inferred from homology"/>
<evidence type="ECO:0000256" key="3">
    <source>
        <dbReference type="ARBA" id="ARBA00022705"/>
    </source>
</evidence>
<evidence type="ECO:0000256" key="2">
    <source>
        <dbReference type="ARBA" id="ARBA00014164"/>
    </source>
</evidence>
<dbReference type="Pfam" id="PF21960">
    <property type="entry name" value="RCF1-5-like_lid"/>
    <property type="match status" value="1"/>
</dbReference>
<keyword evidence="5" id="KW-0067">ATP-binding</keyword>
<dbReference type="EMBL" id="DRXG01000109">
    <property type="protein sequence ID" value="HHN52643.1"/>
    <property type="molecule type" value="Genomic_DNA"/>
</dbReference>
<dbReference type="NCBIfam" id="NF001679">
    <property type="entry name" value="PRK00440.1"/>
    <property type="match status" value="1"/>
</dbReference>
<dbReference type="Gene3D" id="1.20.272.10">
    <property type="match status" value="1"/>
</dbReference>
<sequence length="336" mass="37495">MRPVNGEDGLSAADVKNLPWVEKYRPRRLDDVVNQEQVVEALKNIVVSKNVPHMLFAGPPGTGKTATAHAFAQDLFGPRYIEDGHFIEINASDERGIETIRERVKTYARSVPFGGIGFRLLLLDESDQLTDAAQHAFRRTMEQFSTTCRFILAANYSNRIIEPIQSRCAVLRFKPLSKDMVGTMLKKIAASENIKLDDSGVDAIYEFSMGDMRKAINILQSAASLSNTIDSKTIYNVMGVVSRGEIMRMLQLVLDGKFIEARNLLRELLYVQGYQPTDIVSSIAREIPLLPVSEQDKLRLMDLIGETDYRISEGGTPEVQLQAFLAKLALVKRSGA</sequence>
<dbReference type="CDD" id="cd00009">
    <property type="entry name" value="AAA"/>
    <property type="match status" value="1"/>
</dbReference>
<dbReference type="FunFam" id="3.40.50.300:FF:000952">
    <property type="entry name" value="Replication factor C subunit 2"/>
    <property type="match status" value="1"/>
</dbReference>
<dbReference type="InterPro" id="IPR003959">
    <property type="entry name" value="ATPase_AAA_core"/>
</dbReference>
<dbReference type="GO" id="GO:0006281">
    <property type="term" value="P:DNA repair"/>
    <property type="evidence" value="ECO:0007669"/>
    <property type="project" value="TreeGrafter"/>
</dbReference>
<reference evidence="9" key="1">
    <citation type="journal article" date="2020" name="mSystems">
        <title>Genome- and Community-Level Interaction Insights into Carbon Utilization and Element Cycling Functions of Hydrothermarchaeota in Hydrothermal Sediment.</title>
        <authorList>
            <person name="Zhou Z."/>
            <person name="Liu Y."/>
            <person name="Xu W."/>
            <person name="Pan J."/>
            <person name="Luo Z.H."/>
            <person name="Li M."/>
        </authorList>
    </citation>
    <scope>NUCLEOTIDE SEQUENCE [LARGE SCALE GENOMIC DNA]</scope>
    <source>
        <strain evidence="10">SpSt-1073</strain>
        <strain evidence="9">SpSt-613</strain>
        <strain evidence="8">SpSt-669</strain>
    </source>
</reference>
<dbReference type="GO" id="GO:0005663">
    <property type="term" value="C:DNA replication factor C complex"/>
    <property type="evidence" value="ECO:0007669"/>
    <property type="project" value="TreeGrafter"/>
</dbReference>
<dbReference type="Gene3D" id="1.10.8.60">
    <property type="match status" value="1"/>
</dbReference>
<evidence type="ECO:0000313" key="10">
    <source>
        <dbReference type="EMBL" id="HHN52643.1"/>
    </source>
</evidence>
<evidence type="ECO:0000256" key="4">
    <source>
        <dbReference type="ARBA" id="ARBA00022741"/>
    </source>
</evidence>
<dbReference type="Pfam" id="PF00004">
    <property type="entry name" value="AAA"/>
    <property type="match status" value="1"/>
</dbReference>
<dbReference type="GO" id="GO:0006261">
    <property type="term" value="P:DNA-templated DNA replication"/>
    <property type="evidence" value="ECO:0007669"/>
    <property type="project" value="TreeGrafter"/>
</dbReference>
<organism evidence="9">
    <name type="scientific">Caldiarchaeum subterraneum</name>
    <dbReference type="NCBI Taxonomy" id="311458"/>
    <lineage>
        <taxon>Archaea</taxon>
        <taxon>Nitrososphaerota</taxon>
        <taxon>Candidatus Caldarchaeales</taxon>
        <taxon>Candidatus Caldarchaeaceae</taxon>
        <taxon>Candidatus Caldarchaeum</taxon>
    </lineage>
</organism>
<name>A0A7C4I5H5_CALS0</name>
<dbReference type="InterPro" id="IPR047854">
    <property type="entry name" value="RFC_lid"/>
</dbReference>
<dbReference type="AlphaFoldDB" id="A0A7C4I5H5"/>
<dbReference type="InterPro" id="IPR003593">
    <property type="entry name" value="AAA+_ATPase"/>
</dbReference>
<dbReference type="CDD" id="cd18140">
    <property type="entry name" value="HLD_clamp_RFC"/>
    <property type="match status" value="1"/>
</dbReference>
<evidence type="ECO:0000313" key="9">
    <source>
        <dbReference type="EMBL" id="HGN90454.1"/>
    </source>
</evidence>
<dbReference type="SUPFAM" id="SSF52540">
    <property type="entry name" value="P-loop containing nucleoside triphosphate hydrolases"/>
    <property type="match status" value="1"/>
</dbReference>
<dbReference type="EMBL" id="DTAD01000054">
    <property type="protein sequence ID" value="HGN90454.1"/>
    <property type="molecule type" value="Genomic_DNA"/>
</dbReference>
<dbReference type="InterPro" id="IPR008921">
    <property type="entry name" value="DNA_pol3_clamp-load_cplx_C"/>
</dbReference>
<comment type="similarity">
    <text evidence="1">Belongs to the activator 1 small subunits family. RfcS subfamily.</text>
</comment>
<protein>
    <recommendedName>
        <fullName evidence="2">Replication factor C small subunit</fullName>
    </recommendedName>
    <alternativeName>
        <fullName evidence="6">Clamp loader small subunit</fullName>
    </alternativeName>
</protein>
<dbReference type="InterPro" id="IPR027417">
    <property type="entry name" value="P-loop_NTPase"/>
</dbReference>
<dbReference type="SUPFAM" id="SSF48019">
    <property type="entry name" value="post-AAA+ oligomerization domain-like"/>
    <property type="match status" value="1"/>
</dbReference>
<dbReference type="InterPro" id="IPR013748">
    <property type="entry name" value="Rep_factorC_C"/>
</dbReference>
<accession>A0A7C4I5H5</accession>
<dbReference type="GO" id="GO:0003677">
    <property type="term" value="F:DNA binding"/>
    <property type="evidence" value="ECO:0007669"/>
    <property type="project" value="InterPro"/>
</dbReference>
<dbReference type="Gene3D" id="3.40.50.300">
    <property type="entry name" value="P-loop containing nucleotide triphosphate hydrolases"/>
    <property type="match status" value="1"/>
</dbReference>
<keyword evidence="3" id="KW-0235">DNA replication</keyword>
<evidence type="ECO:0000259" key="7">
    <source>
        <dbReference type="SMART" id="SM00382"/>
    </source>
</evidence>
<dbReference type="InterPro" id="IPR050238">
    <property type="entry name" value="DNA_Rep/Repair_Clamp_Loader"/>
</dbReference>
<gene>
    <name evidence="10" type="ORF">ENM30_04940</name>
    <name evidence="9" type="ORF">ENT82_04925</name>
    <name evidence="8" type="ORF">ENU43_03560</name>
</gene>
<dbReference type="GO" id="GO:0005524">
    <property type="term" value="F:ATP binding"/>
    <property type="evidence" value="ECO:0007669"/>
    <property type="project" value="UniProtKB-KW"/>
</dbReference>
<dbReference type="PANTHER" id="PTHR11669:SF20">
    <property type="entry name" value="REPLICATION FACTOR C SUBUNIT 4"/>
    <property type="match status" value="1"/>
</dbReference>
<evidence type="ECO:0000313" key="8">
    <source>
        <dbReference type="EMBL" id="HGL40723.1"/>
    </source>
</evidence>
<dbReference type="SMART" id="SM00382">
    <property type="entry name" value="AAA"/>
    <property type="match status" value="1"/>
</dbReference>
<evidence type="ECO:0000256" key="1">
    <source>
        <dbReference type="ARBA" id="ARBA00009668"/>
    </source>
</evidence>
<evidence type="ECO:0000256" key="5">
    <source>
        <dbReference type="ARBA" id="ARBA00022840"/>
    </source>
</evidence>
<keyword evidence="4" id="KW-0547">Nucleotide-binding</keyword>
<dbReference type="GO" id="GO:0003689">
    <property type="term" value="F:DNA clamp loader activity"/>
    <property type="evidence" value="ECO:0007669"/>
    <property type="project" value="TreeGrafter"/>
</dbReference>
<dbReference type="GO" id="GO:0016887">
    <property type="term" value="F:ATP hydrolysis activity"/>
    <property type="evidence" value="ECO:0007669"/>
    <property type="project" value="InterPro"/>
</dbReference>
<dbReference type="PANTHER" id="PTHR11669">
    <property type="entry name" value="REPLICATION FACTOR C / DNA POLYMERASE III GAMMA-TAU SUBUNIT"/>
    <property type="match status" value="1"/>
</dbReference>